<protein>
    <submittedName>
        <fullName evidence="1">Uncharacterized protein</fullName>
    </submittedName>
</protein>
<dbReference type="AlphaFoldDB" id="A0A2H3BQ89"/>
<proteinExistence type="predicted"/>
<sequence length="65" mass="7384">MGSHLTIFPVHRLPMSRLLSVRNNLCRIVFLSCERSLSLSGFHYSFMNLSVAVYLVLPVMRGSDN</sequence>
<evidence type="ECO:0000313" key="2">
    <source>
        <dbReference type="Proteomes" id="UP000218334"/>
    </source>
</evidence>
<name>A0A2H3BQ89_9AGAR</name>
<organism evidence="1 2">
    <name type="scientific">Armillaria solidipes</name>
    <dbReference type="NCBI Taxonomy" id="1076256"/>
    <lineage>
        <taxon>Eukaryota</taxon>
        <taxon>Fungi</taxon>
        <taxon>Dikarya</taxon>
        <taxon>Basidiomycota</taxon>
        <taxon>Agaricomycotina</taxon>
        <taxon>Agaricomycetes</taxon>
        <taxon>Agaricomycetidae</taxon>
        <taxon>Agaricales</taxon>
        <taxon>Marasmiineae</taxon>
        <taxon>Physalacriaceae</taxon>
        <taxon>Armillaria</taxon>
    </lineage>
</organism>
<reference evidence="2" key="1">
    <citation type="journal article" date="2017" name="Nat. Ecol. Evol.">
        <title>Genome expansion and lineage-specific genetic innovations in the forest pathogenic fungi Armillaria.</title>
        <authorList>
            <person name="Sipos G."/>
            <person name="Prasanna A.N."/>
            <person name="Walter M.C."/>
            <person name="O'Connor E."/>
            <person name="Balint B."/>
            <person name="Krizsan K."/>
            <person name="Kiss B."/>
            <person name="Hess J."/>
            <person name="Varga T."/>
            <person name="Slot J."/>
            <person name="Riley R."/>
            <person name="Boka B."/>
            <person name="Rigling D."/>
            <person name="Barry K."/>
            <person name="Lee J."/>
            <person name="Mihaltcheva S."/>
            <person name="LaButti K."/>
            <person name="Lipzen A."/>
            <person name="Waldron R."/>
            <person name="Moloney N.M."/>
            <person name="Sperisen C."/>
            <person name="Kredics L."/>
            <person name="Vagvoelgyi C."/>
            <person name="Patrignani A."/>
            <person name="Fitzpatrick D."/>
            <person name="Nagy I."/>
            <person name="Doyle S."/>
            <person name="Anderson J.B."/>
            <person name="Grigoriev I.V."/>
            <person name="Gueldener U."/>
            <person name="Muensterkoetter M."/>
            <person name="Nagy L.G."/>
        </authorList>
    </citation>
    <scope>NUCLEOTIDE SEQUENCE [LARGE SCALE GENOMIC DNA]</scope>
    <source>
        <strain evidence="2">28-4</strain>
    </source>
</reference>
<dbReference type="Proteomes" id="UP000218334">
    <property type="component" value="Unassembled WGS sequence"/>
</dbReference>
<evidence type="ECO:0000313" key="1">
    <source>
        <dbReference type="EMBL" id="PBK73045.1"/>
    </source>
</evidence>
<accession>A0A2H3BQ89</accession>
<dbReference type="EMBL" id="KZ293421">
    <property type="protein sequence ID" value="PBK73045.1"/>
    <property type="molecule type" value="Genomic_DNA"/>
</dbReference>
<gene>
    <name evidence="1" type="ORF">ARMSODRAFT_713092</name>
</gene>
<keyword evidence="2" id="KW-1185">Reference proteome</keyword>